<dbReference type="SMART" id="SM00499">
    <property type="entry name" value="AAI"/>
    <property type="match status" value="1"/>
</dbReference>
<gene>
    <name evidence="4" type="ORF">LSALG_LOCUS29631</name>
</gene>
<sequence>MLSVYGFYPSASFDPSQLQRRTKNLFSFSRSVVVRLKYLCHSSSPPTTQGCHQSYFSLNTSHHVDFPLPTTTDLLLSTITPPTTTEKIIIYRTHHPPLAPIKTHNTLTLSTQHSPSYSPLDNQLDMTAKCSVLLVLFLANNHLLSTIVNGCETTPTSKSNVNPNPYTNMNPYYNPNPNHDSNPSSTSDSNHNSSPYSNPTPNLSNANPNQNPSTNINSPWATCPRDALKLGVCANLLGGLVSVEVGSPPVKPCCSLIQGLIDLEAALCLCTAIKANVLGINLDVPLSLSLILNACGNHVPNGFKCA</sequence>
<organism evidence="4 5">
    <name type="scientific">Lactuca saligna</name>
    <name type="common">Willowleaf lettuce</name>
    <dbReference type="NCBI Taxonomy" id="75948"/>
    <lineage>
        <taxon>Eukaryota</taxon>
        <taxon>Viridiplantae</taxon>
        <taxon>Streptophyta</taxon>
        <taxon>Embryophyta</taxon>
        <taxon>Tracheophyta</taxon>
        <taxon>Spermatophyta</taxon>
        <taxon>Magnoliopsida</taxon>
        <taxon>eudicotyledons</taxon>
        <taxon>Gunneridae</taxon>
        <taxon>Pentapetalae</taxon>
        <taxon>asterids</taxon>
        <taxon>campanulids</taxon>
        <taxon>Asterales</taxon>
        <taxon>Asteraceae</taxon>
        <taxon>Cichorioideae</taxon>
        <taxon>Cichorieae</taxon>
        <taxon>Lactucinae</taxon>
        <taxon>Lactuca</taxon>
    </lineage>
</organism>
<reference evidence="4" key="1">
    <citation type="submission" date="2023-04" db="EMBL/GenBank/DDBJ databases">
        <authorList>
            <person name="Vijverberg K."/>
            <person name="Xiong W."/>
            <person name="Schranz E."/>
        </authorList>
    </citation>
    <scope>NUCLEOTIDE SEQUENCE</scope>
</reference>
<evidence type="ECO:0000256" key="2">
    <source>
        <dbReference type="SAM" id="MobiDB-lite"/>
    </source>
</evidence>
<dbReference type="InterPro" id="IPR036312">
    <property type="entry name" value="Bifun_inhib/LTP/seed_sf"/>
</dbReference>
<dbReference type="Pfam" id="PF14547">
    <property type="entry name" value="Hydrophob_seed"/>
    <property type="match status" value="1"/>
</dbReference>
<keyword evidence="5" id="KW-1185">Reference proteome</keyword>
<dbReference type="Gene3D" id="1.10.110.10">
    <property type="entry name" value="Plant lipid-transfer and hydrophobic proteins"/>
    <property type="match status" value="1"/>
</dbReference>
<dbReference type="Proteomes" id="UP001177003">
    <property type="component" value="Chromosome 6"/>
</dbReference>
<evidence type="ECO:0000313" key="4">
    <source>
        <dbReference type="EMBL" id="CAI9290439.1"/>
    </source>
</evidence>
<dbReference type="FunFam" id="1.10.110.10:FF:000003">
    <property type="entry name" value="pEARLI1-like lipid transfer protein 1"/>
    <property type="match status" value="1"/>
</dbReference>
<protein>
    <recommendedName>
        <fullName evidence="3">Bifunctional inhibitor/plant lipid transfer protein/seed storage helical domain-containing protein</fullName>
    </recommendedName>
</protein>
<evidence type="ECO:0000313" key="5">
    <source>
        <dbReference type="Proteomes" id="UP001177003"/>
    </source>
</evidence>
<proteinExistence type="predicted"/>
<dbReference type="InterPro" id="IPR027923">
    <property type="entry name" value="Hydrophob_seed_dom"/>
</dbReference>
<feature type="domain" description="Bifunctional inhibitor/plant lipid transfer protein/seed storage helical" evidence="3">
    <location>
        <begin position="223"/>
        <end position="305"/>
    </location>
</feature>
<dbReference type="SUPFAM" id="SSF47699">
    <property type="entry name" value="Bifunctional inhibitor/lipid-transfer protein/seed storage 2S albumin"/>
    <property type="match status" value="1"/>
</dbReference>
<dbReference type="AlphaFoldDB" id="A0AA36EBS5"/>
<feature type="compositionally biased region" description="Polar residues" evidence="2">
    <location>
        <begin position="206"/>
        <end position="218"/>
    </location>
</feature>
<dbReference type="InterPro" id="IPR016140">
    <property type="entry name" value="Bifunc_inhib/LTP/seed_store"/>
</dbReference>
<dbReference type="PANTHER" id="PTHR31731">
    <property type="match status" value="1"/>
</dbReference>
<name>A0AA36EBS5_LACSI</name>
<accession>A0AA36EBS5</accession>
<evidence type="ECO:0000259" key="3">
    <source>
        <dbReference type="SMART" id="SM00499"/>
    </source>
</evidence>
<evidence type="ECO:0000256" key="1">
    <source>
        <dbReference type="ARBA" id="ARBA00022729"/>
    </source>
</evidence>
<feature type="region of interest" description="Disordered" evidence="2">
    <location>
        <begin position="150"/>
        <end position="218"/>
    </location>
</feature>
<dbReference type="EMBL" id="OX465082">
    <property type="protein sequence ID" value="CAI9290439.1"/>
    <property type="molecule type" value="Genomic_DNA"/>
</dbReference>
<dbReference type="CDD" id="cd01958">
    <property type="entry name" value="HPS_like"/>
    <property type="match status" value="1"/>
</dbReference>
<feature type="compositionally biased region" description="Low complexity" evidence="2">
    <location>
        <begin position="159"/>
        <end position="205"/>
    </location>
</feature>
<dbReference type="InterPro" id="IPR051636">
    <property type="entry name" value="Plant_LTP/defense-related"/>
</dbReference>
<keyword evidence="1" id="KW-0732">Signal</keyword>